<dbReference type="GO" id="GO:0034657">
    <property type="term" value="C:GID complex"/>
    <property type="evidence" value="ECO:0007669"/>
    <property type="project" value="TreeGrafter"/>
</dbReference>
<dbReference type="OrthoDB" id="62at2759"/>
<protein>
    <recommendedName>
        <fullName evidence="5">Vacuolar import and degradation protein</fullName>
    </recommendedName>
</protein>
<dbReference type="Pfam" id="PF09783">
    <property type="entry name" value="Vac_ImportDeg"/>
    <property type="match status" value="1"/>
</dbReference>
<dbReference type="GO" id="GO:0043161">
    <property type="term" value="P:proteasome-mediated ubiquitin-dependent protein catabolic process"/>
    <property type="evidence" value="ECO:0007669"/>
    <property type="project" value="TreeGrafter"/>
</dbReference>
<dbReference type="PANTHER" id="PTHR14534:SF3">
    <property type="entry name" value="GID COMPLEX SUBUNIT 4 HOMOLOG"/>
    <property type="match status" value="1"/>
</dbReference>
<organism evidence="3 4">
    <name type="scientific">Tortispora caseinolytica NRRL Y-17796</name>
    <dbReference type="NCBI Taxonomy" id="767744"/>
    <lineage>
        <taxon>Eukaryota</taxon>
        <taxon>Fungi</taxon>
        <taxon>Dikarya</taxon>
        <taxon>Ascomycota</taxon>
        <taxon>Saccharomycotina</taxon>
        <taxon>Trigonopsidomycetes</taxon>
        <taxon>Trigonopsidales</taxon>
        <taxon>Trigonopsidaceae</taxon>
        <taxon>Tortispora</taxon>
    </lineage>
</organism>
<dbReference type="GO" id="GO:0045721">
    <property type="term" value="P:negative regulation of gluconeogenesis"/>
    <property type="evidence" value="ECO:0007669"/>
    <property type="project" value="TreeGrafter"/>
</dbReference>
<dbReference type="GO" id="GO:0006623">
    <property type="term" value="P:protein targeting to vacuole"/>
    <property type="evidence" value="ECO:0007669"/>
    <property type="project" value="TreeGrafter"/>
</dbReference>
<dbReference type="EMBL" id="KV453841">
    <property type="protein sequence ID" value="ODV92274.1"/>
    <property type="molecule type" value="Genomic_DNA"/>
</dbReference>
<keyword evidence="4" id="KW-1185">Reference proteome</keyword>
<evidence type="ECO:0000313" key="3">
    <source>
        <dbReference type="EMBL" id="ODV92274.1"/>
    </source>
</evidence>
<evidence type="ECO:0000256" key="2">
    <source>
        <dbReference type="SAM" id="MobiDB-lite"/>
    </source>
</evidence>
<dbReference type="PANTHER" id="PTHR14534">
    <property type="entry name" value="VACUOLAR IMPORT AND DEGRADATION PROTEIN 24"/>
    <property type="match status" value="1"/>
</dbReference>
<dbReference type="Proteomes" id="UP000095023">
    <property type="component" value="Unassembled WGS sequence"/>
</dbReference>
<comment type="similarity">
    <text evidence="1">Belongs to the GID4/VID24 family.</text>
</comment>
<gene>
    <name evidence="3" type="ORF">CANCADRAFT_30482</name>
</gene>
<feature type="compositionally biased region" description="Polar residues" evidence="2">
    <location>
        <begin position="1"/>
        <end position="15"/>
    </location>
</feature>
<dbReference type="InterPro" id="IPR018618">
    <property type="entry name" value="GID4/10-like"/>
</dbReference>
<proteinExistence type="inferred from homology"/>
<evidence type="ECO:0000313" key="4">
    <source>
        <dbReference type="Proteomes" id="UP000095023"/>
    </source>
</evidence>
<dbReference type="AlphaFoldDB" id="A0A1E4TKJ8"/>
<dbReference type="GO" id="GO:0005773">
    <property type="term" value="C:vacuole"/>
    <property type="evidence" value="ECO:0007669"/>
    <property type="project" value="GOC"/>
</dbReference>
<reference evidence="4" key="1">
    <citation type="submission" date="2016-02" db="EMBL/GenBank/DDBJ databases">
        <title>Comparative genomics of biotechnologically important yeasts.</title>
        <authorList>
            <consortium name="DOE Joint Genome Institute"/>
            <person name="Riley R."/>
            <person name="Haridas S."/>
            <person name="Wolfe K.H."/>
            <person name="Lopes M.R."/>
            <person name="Hittinger C.T."/>
            <person name="Goker M."/>
            <person name="Salamov A."/>
            <person name="Wisecaver J."/>
            <person name="Long T.M."/>
            <person name="Aerts A.L."/>
            <person name="Barry K."/>
            <person name="Choi C."/>
            <person name="Clum A."/>
            <person name="Coughlan A.Y."/>
            <person name="Deshpande S."/>
            <person name="Douglass A.P."/>
            <person name="Hanson S.J."/>
            <person name="Klenk H.-P."/>
            <person name="Labutti K."/>
            <person name="Lapidus A."/>
            <person name="Lindquist E."/>
            <person name="Lipzen A."/>
            <person name="Meier-Kolthoff J.P."/>
            <person name="Ohm R.A."/>
            <person name="Otillar R.P."/>
            <person name="Pangilinan J."/>
            <person name="Peng Y."/>
            <person name="Rokas A."/>
            <person name="Rosa C.A."/>
            <person name="Scheuner C."/>
            <person name="Sibirny A.A."/>
            <person name="Slot J.C."/>
            <person name="Stielow J.B."/>
            <person name="Sun H."/>
            <person name="Kurtzman C.P."/>
            <person name="Blackwell M."/>
            <person name="Jeffries T.W."/>
            <person name="Grigoriev I.V."/>
        </authorList>
    </citation>
    <scope>NUCLEOTIDE SEQUENCE [LARGE SCALE GENOMIC DNA]</scope>
    <source>
        <strain evidence="4">NRRL Y-17796</strain>
    </source>
</reference>
<accession>A0A1E4TKJ8</accession>
<dbReference type="GO" id="GO:0007039">
    <property type="term" value="P:protein catabolic process in the vacuole"/>
    <property type="evidence" value="ECO:0007669"/>
    <property type="project" value="TreeGrafter"/>
</dbReference>
<feature type="region of interest" description="Disordered" evidence="2">
    <location>
        <begin position="1"/>
        <end position="45"/>
    </location>
</feature>
<evidence type="ECO:0000256" key="1">
    <source>
        <dbReference type="ARBA" id="ARBA00061469"/>
    </source>
</evidence>
<sequence>MPTSNITSNELSELTVSRKSEQIRRKNKRKTVSGEHAGTADSDRENARVGLPTLGYYDELSPSRLRTYSSCSLLRAGNVFAGTQQSGNTTHEVHVVIKHVDLAQSFMCGYLTIQGLTAEFDTLTTYFEAQIISEKYSFYTNQKDWGADSSIDITHWGRFPSWRLLHKDAIQRSYVHKNFDQKKYIYMRWKECFLVPDHTLHNIPGASFAGFYYICFNQEAGTFSGLYYHKDSEKYQQLELGHRPDHGVSFAYEFR</sequence>
<name>A0A1E4TKJ8_9ASCO</name>
<evidence type="ECO:0008006" key="5">
    <source>
        <dbReference type="Google" id="ProtNLM"/>
    </source>
</evidence>